<evidence type="ECO:0000256" key="4">
    <source>
        <dbReference type="ARBA" id="ARBA00023136"/>
    </source>
</evidence>
<feature type="transmembrane region" description="Helical" evidence="5">
    <location>
        <begin position="372"/>
        <end position="388"/>
    </location>
</feature>
<dbReference type="GO" id="GO:0016020">
    <property type="term" value="C:membrane"/>
    <property type="evidence" value="ECO:0007669"/>
    <property type="project" value="UniProtKB-SubCell"/>
</dbReference>
<feature type="transmembrane region" description="Helical" evidence="5">
    <location>
        <begin position="185"/>
        <end position="203"/>
    </location>
</feature>
<dbReference type="KEGG" id="bic:LMTR13_08930"/>
<feature type="transmembrane region" description="Helical" evidence="5">
    <location>
        <begin position="28"/>
        <end position="45"/>
    </location>
</feature>
<feature type="transmembrane region" description="Helical" evidence="5">
    <location>
        <begin position="92"/>
        <end position="109"/>
    </location>
</feature>
<keyword evidence="4 5" id="KW-0472">Membrane</keyword>
<sequence length="419" mass="45449">MIGSPLLALSLVLTTASQLRVPGVPLGLGEVCLGLWLGLALLHVLTSDRISSPRALLRLGTFWICFAFSLSVGTCQALLFQKLDPGSMLHDTFAYLVVAALSCLVAATAKADCALRRLQWLLIAFWNVSLVMQIALGWGVIRLPSVDPWFWERFRGWSENPNQLALYCALLAALSLHLALSAKGFGRLAALLSCLLSLVVGRLTRSDTFLGAMVLCTAVLLVLRLWRWLTSPEHRYSLRFAAAMLIVVAAVPLSLSLTPYAVATADDVESLAASMTKDHGGEGTMRTAALRLYLWQNALKLGLESGSLGLGPGPHLWRPKIADDDDRPFTRPFEAHNTVLDIFTQGGLLGVIALYGLFAGTFLLVLRAKLDALAVMIVALVFFSMTHFIPRHPIVWFALAVSLILGLERAPSPSARIGT</sequence>
<keyword evidence="3 5" id="KW-1133">Transmembrane helix</keyword>
<dbReference type="AlphaFoldDB" id="A0A1B1UBY9"/>
<dbReference type="PANTHER" id="PTHR37422">
    <property type="entry name" value="TEICHURONIC ACID BIOSYNTHESIS PROTEIN TUAE"/>
    <property type="match status" value="1"/>
</dbReference>
<evidence type="ECO:0000256" key="1">
    <source>
        <dbReference type="ARBA" id="ARBA00004141"/>
    </source>
</evidence>
<feature type="transmembrane region" description="Helical" evidence="5">
    <location>
        <begin position="209"/>
        <end position="226"/>
    </location>
</feature>
<reference evidence="7 8" key="1">
    <citation type="submission" date="2016-07" db="EMBL/GenBank/DDBJ databases">
        <title>Complete genome sequence of Bradyrhizobium icense LMTR 13T, a potential inoculant strain isolated from lima bean (Phaseolus lunatus) in Peru.</title>
        <authorList>
            <person name="Ormeno-Orrillo E."/>
            <person name="Duran D."/>
            <person name="Rogel M.A."/>
            <person name="Rey L."/>
            <person name="Imperial J."/>
            <person name="Ruiz-Argueso T."/>
            <person name="Martinez-Romero E."/>
        </authorList>
    </citation>
    <scope>NUCLEOTIDE SEQUENCE [LARGE SCALE GENOMIC DNA]</scope>
    <source>
        <strain evidence="7 8">LMTR 13</strain>
    </source>
</reference>
<evidence type="ECO:0000259" key="6">
    <source>
        <dbReference type="Pfam" id="PF04932"/>
    </source>
</evidence>
<dbReference type="STRING" id="1274631.LMTR13_08930"/>
<comment type="subcellular location">
    <subcellularLocation>
        <location evidence="1">Membrane</location>
        <topology evidence="1">Multi-pass membrane protein</topology>
    </subcellularLocation>
</comment>
<keyword evidence="8" id="KW-1185">Reference proteome</keyword>
<dbReference type="Proteomes" id="UP000092839">
    <property type="component" value="Chromosome"/>
</dbReference>
<protein>
    <recommendedName>
        <fullName evidence="6">O-antigen ligase-related domain-containing protein</fullName>
    </recommendedName>
</protein>
<keyword evidence="2 5" id="KW-0812">Transmembrane</keyword>
<feature type="transmembrane region" description="Helical" evidence="5">
    <location>
        <begin position="238"/>
        <end position="262"/>
    </location>
</feature>
<organism evidence="7 8">
    <name type="scientific">Bradyrhizobium icense</name>
    <dbReference type="NCBI Taxonomy" id="1274631"/>
    <lineage>
        <taxon>Bacteria</taxon>
        <taxon>Pseudomonadati</taxon>
        <taxon>Pseudomonadota</taxon>
        <taxon>Alphaproteobacteria</taxon>
        <taxon>Hyphomicrobiales</taxon>
        <taxon>Nitrobacteraceae</taxon>
        <taxon>Bradyrhizobium</taxon>
    </lineage>
</organism>
<dbReference type="Pfam" id="PF04932">
    <property type="entry name" value="Wzy_C"/>
    <property type="match status" value="1"/>
</dbReference>
<dbReference type="OrthoDB" id="7813325at2"/>
<name>A0A1B1UBY9_9BRAD</name>
<evidence type="ECO:0000256" key="5">
    <source>
        <dbReference type="SAM" id="Phobius"/>
    </source>
</evidence>
<dbReference type="PANTHER" id="PTHR37422:SF13">
    <property type="entry name" value="LIPOPOLYSACCHARIDE BIOSYNTHESIS PROTEIN PA4999-RELATED"/>
    <property type="match status" value="1"/>
</dbReference>
<evidence type="ECO:0000256" key="3">
    <source>
        <dbReference type="ARBA" id="ARBA00022989"/>
    </source>
</evidence>
<feature type="transmembrane region" description="Helical" evidence="5">
    <location>
        <begin position="342"/>
        <end position="365"/>
    </location>
</feature>
<feature type="transmembrane region" description="Helical" evidence="5">
    <location>
        <begin position="161"/>
        <end position="180"/>
    </location>
</feature>
<evidence type="ECO:0000313" key="7">
    <source>
        <dbReference type="EMBL" id="ANW00275.1"/>
    </source>
</evidence>
<feature type="domain" description="O-antigen ligase-related" evidence="6">
    <location>
        <begin position="193"/>
        <end position="354"/>
    </location>
</feature>
<proteinExistence type="predicted"/>
<feature type="transmembrane region" description="Helical" evidence="5">
    <location>
        <begin position="121"/>
        <end position="141"/>
    </location>
</feature>
<feature type="transmembrane region" description="Helical" evidence="5">
    <location>
        <begin position="57"/>
        <end position="80"/>
    </location>
</feature>
<accession>A0A1B1UBY9</accession>
<evidence type="ECO:0000256" key="2">
    <source>
        <dbReference type="ARBA" id="ARBA00022692"/>
    </source>
</evidence>
<dbReference type="InterPro" id="IPR007016">
    <property type="entry name" value="O-antigen_ligase-rel_domated"/>
</dbReference>
<evidence type="ECO:0000313" key="8">
    <source>
        <dbReference type="Proteomes" id="UP000092839"/>
    </source>
</evidence>
<gene>
    <name evidence="7" type="ORF">LMTR13_08930</name>
</gene>
<dbReference type="InterPro" id="IPR051533">
    <property type="entry name" value="WaaL-like"/>
</dbReference>
<dbReference type="EMBL" id="CP016428">
    <property type="protein sequence ID" value="ANW00275.1"/>
    <property type="molecule type" value="Genomic_DNA"/>
</dbReference>